<feature type="transmembrane region" description="Helical" evidence="1">
    <location>
        <begin position="6"/>
        <end position="34"/>
    </location>
</feature>
<protein>
    <submittedName>
        <fullName evidence="2">Uncharacterized protein</fullName>
    </submittedName>
</protein>
<reference evidence="2" key="2">
    <citation type="submission" date="2023-05" db="EMBL/GenBank/DDBJ databases">
        <authorList>
            <consortium name="Lawrence Berkeley National Laboratory"/>
            <person name="Steindorff A."/>
            <person name="Hensen N."/>
            <person name="Bonometti L."/>
            <person name="Westerberg I."/>
            <person name="Brannstrom I.O."/>
            <person name="Guillou S."/>
            <person name="Cros-Aarteil S."/>
            <person name="Calhoun S."/>
            <person name="Haridas S."/>
            <person name="Kuo A."/>
            <person name="Mondo S."/>
            <person name="Pangilinan J."/>
            <person name="Riley R."/>
            <person name="Labutti K."/>
            <person name="Andreopoulos B."/>
            <person name="Lipzen A."/>
            <person name="Chen C."/>
            <person name="Yanf M."/>
            <person name="Daum C."/>
            <person name="Ng V."/>
            <person name="Clum A."/>
            <person name="Ohm R."/>
            <person name="Martin F."/>
            <person name="Silar P."/>
            <person name="Natvig D."/>
            <person name="Lalanne C."/>
            <person name="Gautier V."/>
            <person name="Ament-Velasquez S.L."/>
            <person name="Kruys A."/>
            <person name="Hutchinson M.I."/>
            <person name="Powell A.J."/>
            <person name="Barry K."/>
            <person name="Miller A.N."/>
            <person name="Grigoriev I.V."/>
            <person name="Debuchy R."/>
            <person name="Gladieux P."/>
            <person name="Thoren M.H."/>
            <person name="Johannesson H."/>
        </authorList>
    </citation>
    <scope>NUCLEOTIDE SEQUENCE</scope>
    <source>
        <strain evidence="2">CBS 990.96</strain>
    </source>
</reference>
<keyword evidence="1" id="KW-1133">Transmembrane helix</keyword>
<gene>
    <name evidence="2" type="ORF">QBC38DRAFT_479273</name>
</gene>
<evidence type="ECO:0000313" key="2">
    <source>
        <dbReference type="EMBL" id="KAK4226861.1"/>
    </source>
</evidence>
<comment type="caution">
    <text evidence="2">The sequence shown here is derived from an EMBL/GenBank/DDBJ whole genome shotgun (WGS) entry which is preliminary data.</text>
</comment>
<dbReference type="EMBL" id="MU865340">
    <property type="protein sequence ID" value="KAK4226861.1"/>
    <property type="molecule type" value="Genomic_DNA"/>
</dbReference>
<accession>A0AAN7GTU7</accession>
<organism evidence="2 3">
    <name type="scientific">Podospora fimiseda</name>
    <dbReference type="NCBI Taxonomy" id="252190"/>
    <lineage>
        <taxon>Eukaryota</taxon>
        <taxon>Fungi</taxon>
        <taxon>Dikarya</taxon>
        <taxon>Ascomycota</taxon>
        <taxon>Pezizomycotina</taxon>
        <taxon>Sordariomycetes</taxon>
        <taxon>Sordariomycetidae</taxon>
        <taxon>Sordariales</taxon>
        <taxon>Podosporaceae</taxon>
        <taxon>Podospora</taxon>
    </lineage>
</organism>
<keyword evidence="3" id="KW-1185">Reference proteome</keyword>
<sequence length="90" mass="10288">MVYSLSSIFLIVQNSVVVVMVDVWLVVAGCVACAHRRPIQGTLSLYPSRFCLVRSGDFFLTHRDKIQNEAEDVPALFRSDRHDYREKCVL</sequence>
<evidence type="ECO:0000256" key="1">
    <source>
        <dbReference type="SAM" id="Phobius"/>
    </source>
</evidence>
<proteinExistence type="predicted"/>
<evidence type="ECO:0000313" key="3">
    <source>
        <dbReference type="Proteomes" id="UP001301958"/>
    </source>
</evidence>
<reference evidence="2" key="1">
    <citation type="journal article" date="2023" name="Mol. Phylogenet. Evol.">
        <title>Genome-scale phylogeny and comparative genomics of the fungal order Sordariales.</title>
        <authorList>
            <person name="Hensen N."/>
            <person name="Bonometti L."/>
            <person name="Westerberg I."/>
            <person name="Brannstrom I.O."/>
            <person name="Guillou S."/>
            <person name="Cros-Aarteil S."/>
            <person name="Calhoun S."/>
            <person name="Haridas S."/>
            <person name="Kuo A."/>
            <person name="Mondo S."/>
            <person name="Pangilinan J."/>
            <person name="Riley R."/>
            <person name="LaButti K."/>
            <person name="Andreopoulos B."/>
            <person name="Lipzen A."/>
            <person name="Chen C."/>
            <person name="Yan M."/>
            <person name="Daum C."/>
            <person name="Ng V."/>
            <person name="Clum A."/>
            <person name="Steindorff A."/>
            <person name="Ohm R.A."/>
            <person name="Martin F."/>
            <person name="Silar P."/>
            <person name="Natvig D.O."/>
            <person name="Lalanne C."/>
            <person name="Gautier V."/>
            <person name="Ament-Velasquez S.L."/>
            <person name="Kruys A."/>
            <person name="Hutchinson M.I."/>
            <person name="Powell A.J."/>
            <person name="Barry K."/>
            <person name="Miller A.N."/>
            <person name="Grigoriev I.V."/>
            <person name="Debuchy R."/>
            <person name="Gladieux P."/>
            <person name="Hiltunen Thoren M."/>
            <person name="Johannesson H."/>
        </authorList>
    </citation>
    <scope>NUCLEOTIDE SEQUENCE</scope>
    <source>
        <strain evidence="2">CBS 990.96</strain>
    </source>
</reference>
<name>A0AAN7GTU7_9PEZI</name>
<dbReference type="Proteomes" id="UP001301958">
    <property type="component" value="Unassembled WGS sequence"/>
</dbReference>
<keyword evidence="1" id="KW-0812">Transmembrane</keyword>
<keyword evidence="1" id="KW-0472">Membrane</keyword>
<dbReference type="AlphaFoldDB" id="A0AAN7GTU7"/>